<evidence type="ECO:0000259" key="8">
    <source>
        <dbReference type="SMART" id="SM00382"/>
    </source>
</evidence>
<dbReference type="GO" id="GO:0003689">
    <property type="term" value="F:DNA clamp loader activity"/>
    <property type="evidence" value="ECO:0007669"/>
    <property type="project" value="TreeGrafter"/>
</dbReference>
<dbReference type="GO" id="GO:0006271">
    <property type="term" value="P:DNA strand elongation involved in DNA replication"/>
    <property type="evidence" value="ECO:0007669"/>
    <property type="project" value="UniProtKB-ARBA"/>
</dbReference>
<comment type="similarity">
    <text evidence="2">Belongs to the activator 1 small subunits family.</text>
</comment>
<evidence type="ECO:0000256" key="3">
    <source>
        <dbReference type="ARBA" id="ARBA00022705"/>
    </source>
</evidence>
<dbReference type="AlphaFoldDB" id="A0AAJ0C8Z9"/>
<comment type="subcellular location">
    <subcellularLocation>
        <location evidence="1">Nucleus</location>
    </subcellularLocation>
</comment>
<dbReference type="SMART" id="SM00382">
    <property type="entry name" value="AAA"/>
    <property type="match status" value="1"/>
</dbReference>
<dbReference type="GO" id="GO:0005524">
    <property type="term" value="F:ATP binding"/>
    <property type="evidence" value="ECO:0007669"/>
    <property type="project" value="UniProtKB-KW"/>
</dbReference>
<evidence type="ECO:0000256" key="1">
    <source>
        <dbReference type="ARBA" id="ARBA00004123"/>
    </source>
</evidence>
<proteinExistence type="inferred from homology"/>
<dbReference type="InterPro" id="IPR047854">
    <property type="entry name" value="RFC_lid"/>
</dbReference>
<dbReference type="GO" id="GO:0031390">
    <property type="term" value="C:Ctf18 RFC-like complex"/>
    <property type="evidence" value="ECO:0007669"/>
    <property type="project" value="TreeGrafter"/>
</dbReference>
<evidence type="ECO:0000256" key="2">
    <source>
        <dbReference type="ARBA" id="ARBA00005378"/>
    </source>
</evidence>
<dbReference type="RefSeq" id="XP_060288378.1">
    <property type="nucleotide sequence ID" value="XM_060424185.1"/>
</dbReference>
<name>A0AAJ0C8Z9_9PEZI</name>
<dbReference type="GO" id="GO:0016887">
    <property type="term" value="F:ATP hydrolysis activity"/>
    <property type="evidence" value="ECO:0007669"/>
    <property type="project" value="InterPro"/>
</dbReference>
<dbReference type="FunFam" id="3.40.50.300:FF:000129">
    <property type="entry name" value="Replication factor C subunit 5"/>
    <property type="match status" value="1"/>
</dbReference>
<dbReference type="InterPro" id="IPR003959">
    <property type="entry name" value="ATPase_AAA_core"/>
</dbReference>
<dbReference type="Pfam" id="PF00004">
    <property type="entry name" value="AAA"/>
    <property type="match status" value="1"/>
</dbReference>
<dbReference type="GO" id="GO:0006281">
    <property type="term" value="P:DNA repair"/>
    <property type="evidence" value="ECO:0007669"/>
    <property type="project" value="TreeGrafter"/>
</dbReference>
<dbReference type="CDD" id="cd00009">
    <property type="entry name" value="AAA"/>
    <property type="match status" value="1"/>
</dbReference>
<protein>
    <recommendedName>
        <fullName evidence="7">Replication factor C subunit 3</fullName>
    </recommendedName>
</protein>
<dbReference type="CDD" id="cd18140">
    <property type="entry name" value="HLD_clamp_RFC"/>
    <property type="match status" value="1"/>
</dbReference>
<dbReference type="InterPro" id="IPR013748">
    <property type="entry name" value="Rep_factorC_C"/>
</dbReference>
<dbReference type="SUPFAM" id="SSF52540">
    <property type="entry name" value="P-loop containing nucleoside triphosphate hydrolases"/>
    <property type="match status" value="1"/>
</dbReference>
<keyword evidence="4" id="KW-0547">Nucleotide-binding</keyword>
<dbReference type="InterPro" id="IPR050238">
    <property type="entry name" value="DNA_Rep/Repair_Clamp_Loader"/>
</dbReference>
<keyword evidence="3" id="KW-0235">DNA replication</keyword>
<dbReference type="FunFam" id="1.10.8.60:FF:000028">
    <property type="entry name" value="Replication factor C subunit 5"/>
    <property type="match status" value="1"/>
</dbReference>
<sequence length="386" mass="42214">MSDFEDEMDVDVPVSKNIIFSSETAKGKRSAANLPVAAEDTLPWVEKYRPATLADVSGHHDILATINKFVDSNRLPHLLFYGPPGTGKTSTILALARRIYGAENVRQMVLELNASDDRSIDVVREQIKTFASTRQIFTRGGANSGIGGYKLIILDEADAMTNTAQMALRRIMEKYTPNTRFCIIANYSHKLSPALLSRCTRFRFSPLKEADIRILVDKVIQEESVKIMPEATDALVRLSKGDMRRALNVLQACHASSTPLQPPGQPKTPEEDIVREMITTETIYNCIAAPRPDAIKRILNTILSTSDVTSCLSTINTLKVAEGLALADIITALSEQIVKLEVKPEVMISWLDGLATIEHRVAGGGGEVVQTGAVVGVIRNGVELMG</sequence>
<dbReference type="GO" id="GO:0005663">
    <property type="term" value="C:DNA replication factor C complex"/>
    <property type="evidence" value="ECO:0007669"/>
    <property type="project" value="TreeGrafter"/>
</dbReference>
<dbReference type="Gene3D" id="3.40.50.300">
    <property type="entry name" value="P-loop containing nucleotide triphosphate hydrolases"/>
    <property type="match status" value="1"/>
</dbReference>
<dbReference type="PANTHER" id="PTHR11669">
    <property type="entry name" value="REPLICATION FACTOR C / DNA POLYMERASE III GAMMA-TAU SUBUNIT"/>
    <property type="match status" value="1"/>
</dbReference>
<dbReference type="GO" id="GO:0031389">
    <property type="term" value="C:Rad17 RFC-like complex"/>
    <property type="evidence" value="ECO:0007669"/>
    <property type="project" value="TreeGrafter"/>
</dbReference>
<reference evidence="9" key="1">
    <citation type="submission" date="2023-06" db="EMBL/GenBank/DDBJ databases">
        <title>Genome-scale phylogeny and comparative genomics of the fungal order Sordariales.</title>
        <authorList>
            <consortium name="Lawrence Berkeley National Laboratory"/>
            <person name="Hensen N."/>
            <person name="Bonometti L."/>
            <person name="Westerberg I."/>
            <person name="Brannstrom I.O."/>
            <person name="Guillou S."/>
            <person name="Cros-Aarteil S."/>
            <person name="Calhoun S."/>
            <person name="Haridas S."/>
            <person name="Kuo A."/>
            <person name="Mondo S."/>
            <person name="Pangilinan J."/>
            <person name="Riley R."/>
            <person name="Labutti K."/>
            <person name="Andreopoulos B."/>
            <person name="Lipzen A."/>
            <person name="Chen C."/>
            <person name="Yanf M."/>
            <person name="Daum C."/>
            <person name="Ng V."/>
            <person name="Clum A."/>
            <person name="Steindorff A."/>
            <person name="Ohm R."/>
            <person name="Martin F."/>
            <person name="Silar P."/>
            <person name="Natvig D."/>
            <person name="Lalanne C."/>
            <person name="Gautier V."/>
            <person name="Ament-Velasquez S.L."/>
            <person name="Kruys A."/>
            <person name="Hutchinson M.I."/>
            <person name="Powell A.J."/>
            <person name="Barry K."/>
            <person name="Miller A.N."/>
            <person name="Grigoriev I.V."/>
            <person name="Debuchy R."/>
            <person name="Gladieux P."/>
            <person name="Thoren M.H."/>
            <person name="Johannesson H."/>
        </authorList>
    </citation>
    <scope>NUCLEOTIDE SEQUENCE</scope>
    <source>
        <strain evidence="9">8032-3</strain>
    </source>
</reference>
<dbReference type="InterPro" id="IPR003593">
    <property type="entry name" value="AAA+_ATPase"/>
</dbReference>
<gene>
    <name evidence="9" type="ORF">QBC33DRAFT_442401</name>
</gene>
<evidence type="ECO:0000256" key="4">
    <source>
        <dbReference type="ARBA" id="ARBA00022741"/>
    </source>
</evidence>
<evidence type="ECO:0000256" key="7">
    <source>
        <dbReference type="ARBA" id="ARBA00070184"/>
    </source>
</evidence>
<evidence type="ECO:0000313" key="10">
    <source>
        <dbReference type="Proteomes" id="UP001244011"/>
    </source>
</evidence>
<evidence type="ECO:0000256" key="5">
    <source>
        <dbReference type="ARBA" id="ARBA00022840"/>
    </source>
</evidence>
<keyword evidence="10" id="KW-1185">Reference proteome</keyword>
<feature type="domain" description="AAA+ ATPase" evidence="8">
    <location>
        <begin position="74"/>
        <end position="210"/>
    </location>
</feature>
<comment type="caution">
    <text evidence="9">The sequence shown here is derived from an EMBL/GenBank/DDBJ whole genome shotgun (WGS) entry which is preliminary data.</text>
</comment>
<dbReference type="GO" id="GO:0031391">
    <property type="term" value="C:Elg1 RFC-like complex"/>
    <property type="evidence" value="ECO:0007669"/>
    <property type="project" value="TreeGrafter"/>
</dbReference>
<dbReference type="SUPFAM" id="SSF48019">
    <property type="entry name" value="post-AAA+ oligomerization domain-like"/>
    <property type="match status" value="1"/>
</dbReference>
<evidence type="ECO:0000313" key="9">
    <source>
        <dbReference type="EMBL" id="KAK1772165.1"/>
    </source>
</evidence>
<evidence type="ECO:0000256" key="6">
    <source>
        <dbReference type="ARBA" id="ARBA00023242"/>
    </source>
</evidence>
<accession>A0AAJ0C8Z9</accession>
<dbReference type="Gene3D" id="1.10.8.60">
    <property type="match status" value="1"/>
</dbReference>
<dbReference type="EMBL" id="MU838997">
    <property type="protein sequence ID" value="KAK1772165.1"/>
    <property type="molecule type" value="Genomic_DNA"/>
</dbReference>
<dbReference type="InterPro" id="IPR027417">
    <property type="entry name" value="P-loop_NTPase"/>
</dbReference>
<dbReference type="GeneID" id="85307372"/>
<dbReference type="Pfam" id="PF08542">
    <property type="entry name" value="Rep_fac_C"/>
    <property type="match status" value="1"/>
</dbReference>
<dbReference type="PANTHER" id="PTHR11669:SF9">
    <property type="entry name" value="REPLICATION FACTOR C SUBUNIT 5"/>
    <property type="match status" value="1"/>
</dbReference>
<dbReference type="GO" id="GO:0003677">
    <property type="term" value="F:DNA binding"/>
    <property type="evidence" value="ECO:0007669"/>
    <property type="project" value="InterPro"/>
</dbReference>
<dbReference type="Gene3D" id="1.20.272.10">
    <property type="match status" value="1"/>
</dbReference>
<keyword evidence="5" id="KW-0067">ATP-binding</keyword>
<keyword evidence="6" id="KW-0539">Nucleus</keyword>
<dbReference type="Proteomes" id="UP001244011">
    <property type="component" value="Unassembled WGS sequence"/>
</dbReference>
<dbReference type="FunFam" id="1.20.272.10:FF:000004">
    <property type="entry name" value="Replication factor C subunit 5"/>
    <property type="match status" value="1"/>
</dbReference>
<organism evidence="9 10">
    <name type="scientific">Phialemonium atrogriseum</name>
    <dbReference type="NCBI Taxonomy" id="1093897"/>
    <lineage>
        <taxon>Eukaryota</taxon>
        <taxon>Fungi</taxon>
        <taxon>Dikarya</taxon>
        <taxon>Ascomycota</taxon>
        <taxon>Pezizomycotina</taxon>
        <taxon>Sordariomycetes</taxon>
        <taxon>Sordariomycetidae</taxon>
        <taxon>Cephalothecales</taxon>
        <taxon>Cephalothecaceae</taxon>
        <taxon>Phialemonium</taxon>
    </lineage>
</organism>
<keyword evidence="9" id="KW-0378">Hydrolase</keyword>
<dbReference type="InterPro" id="IPR008921">
    <property type="entry name" value="DNA_pol3_clamp-load_cplx_C"/>
</dbReference>